<gene>
    <name evidence="3" type="ORF">B0T17DRAFT_175258</name>
</gene>
<comment type="caution">
    <text evidence="3">The sequence shown here is derived from an EMBL/GenBank/DDBJ whole genome shotgun (WGS) entry which is preliminary data.</text>
</comment>
<keyword evidence="2" id="KW-0732">Signal</keyword>
<feature type="signal peptide" evidence="2">
    <location>
        <begin position="1"/>
        <end position="20"/>
    </location>
</feature>
<evidence type="ECO:0000313" key="3">
    <source>
        <dbReference type="EMBL" id="KAK0629064.1"/>
    </source>
</evidence>
<keyword evidence="4" id="KW-1185">Reference proteome</keyword>
<sequence length="138" mass="15980">MMHHGWRFLILFYILVLTTASSVVVGLHIAYINSTLISSSIWSNGLMVYGLERLACLTDVYNGGITALINGWAVHLTWIGFHVCFLDFLFSATIKRRFFLESSTMIPRSAFAFFLFHHFDFVWVLAWPNKRLFHMCSH</sequence>
<evidence type="ECO:0000256" key="1">
    <source>
        <dbReference type="SAM" id="Phobius"/>
    </source>
</evidence>
<feature type="transmembrane region" description="Helical" evidence="1">
    <location>
        <begin position="72"/>
        <end position="90"/>
    </location>
</feature>
<keyword evidence="1" id="KW-1133">Transmembrane helix</keyword>
<keyword evidence="1" id="KW-0812">Transmembrane</keyword>
<dbReference type="EMBL" id="JAULSR010000002">
    <property type="protein sequence ID" value="KAK0629064.1"/>
    <property type="molecule type" value="Genomic_DNA"/>
</dbReference>
<keyword evidence="1" id="KW-0472">Membrane</keyword>
<reference evidence="3" key="1">
    <citation type="submission" date="2023-06" db="EMBL/GenBank/DDBJ databases">
        <title>Genome-scale phylogeny and comparative genomics of the fungal order Sordariales.</title>
        <authorList>
            <consortium name="Lawrence Berkeley National Laboratory"/>
            <person name="Hensen N."/>
            <person name="Bonometti L."/>
            <person name="Westerberg I."/>
            <person name="Brannstrom I.O."/>
            <person name="Guillou S."/>
            <person name="Cros-Aarteil S."/>
            <person name="Calhoun S."/>
            <person name="Haridas S."/>
            <person name="Kuo A."/>
            <person name="Mondo S."/>
            <person name="Pangilinan J."/>
            <person name="Riley R."/>
            <person name="LaButti K."/>
            <person name="Andreopoulos B."/>
            <person name="Lipzen A."/>
            <person name="Chen C."/>
            <person name="Yanf M."/>
            <person name="Daum C."/>
            <person name="Ng V."/>
            <person name="Clum A."/>
            <person name="Steindorff A."/>
            <person name="Ohm R."/>
            <person name="Martin F."/>
            <person name="Silar P."/>
            <person name="Natvig D."/>
            <person name="Lalanne C."/>
            <person name="Gautier V."/>
            <person name="Ament-velasquez S.L."/>
            <person name="Kruys A."/>
            <person name="Hutchinson M.I."/>
            <person name="Powell A.J."/>
            <person name="Barry K."/>
            <person name="Miller A.N."/>
            <person name="Grigoriev I.V."/>
            <person name="Debuchy R."/>
            <person name="Gladieux P."/>
            <person name="Thoren M.H."/>
            <person name="Johannesson H."/>
        </authorList>
    </citation>
    <scope>NUCLEOTIDE SEQUENCE</scope>
    <source>
        <strain evidence="3">SMH3391-2</strain>
    </source>
</reference>
<accession>A0AA39X840</accession>
<dbReference type="Proteomes" id="UP001174934">
    <property type="component" value="Unassembled WGS sequence"/>
</dbReference>
<name>A0AA39X840_9PEZI</name>
<proteinExistence type="predicted"/>
<feature type="transmembrane region" description="Helical" evidence="1">
    <location>
        <begin position="110"/>
        <end position="128"/>
    </location>
</feature>
<dbReference type="AlphaFoldDB" id="A0AA39X840"/>
<feature type="chain" id="PRO_5041245079" evidence="2">
    <location>
        <begin position="21"/>
        <end position="138"/>
    </location>
</feature>
<organism evidence="3 4">
    <name type="scientific">Bombardia bombarda</name>
    <dbReference type="NCBI Taxonomy" id="252184"/>
    <lineage>
        <taxon>Eukaryota</taxon>
        <taxon>Fungi</taxon>
        <taxon>Dikarya</taxon>
        <taxon>Ascomycota</taxon>
        <taxon>Pezizomycotina</taxon>
        <taxon>Sordariomycetes</taxon>
        <taxon>Sordariomycetidae</taxon>
        <taxon>Sordariales</taxon>
        <taxon>Lasiosphaeriaceae</taxon>
        <taxon>Bombardia</taxon>
    </lineage>
</organism>
<evidence type="ECO:0000313" key="4">
    <source>
        <dbReference type="Proteomes" id="UP001174934"/>
    </source>
</evidence>
<evidence type="ECO:0000256" key="2">
    <source>
        <dbReference type="SAM" id="SignalP"/>
    </source>
</evidence>
<protein>
    <submittedName>
        <fullName evidence="3">Uncharacterized protein</fullName>
    </submittedName>
</protein>